<dbReference type="OrthoDB" id="2433603at2759"/>
<dbReference type="EMBL" id="CAJVPJ010000138">
    <property type="protein sequence ID" value="CAG8484361.1"/>
    <property type="molecule type" value="Genomic_DNA"/>
</dbReference>
<dbReference type="AlphaFoldDB" id="A0A9N8WI99"/>
<sequence>MATSFLYKLTELAAYTSAVAAEAYQTITGPAEKQRSNSYSEYHDVMQIKADDNEMMDVDNKRNVWASVNNVDDEEPPPPYDSSWRMPSPSAQNLPSTVDASSPSRVQFNTPQPQSRRRQIRIRRGTRRPLRRKSSSQDLRESSVKFDDEDDLFLKFNCKLADMIAEGRAALTSTVDVTEVEMMMAEEREREEKIRRDLGIQTPISRRRRTGSSSSDIDYFAASHIDNTSSPVTYTSPSTVSDYSYSSLTSSPISYTSSGFSGLNSSSPASAYSAYSNSYSSSTGKFDRIAGSSLGSRSYSSMKISSVKEGRLGVGRGMGVKE</sequence>
<comment type="caution">
    <text evidence="2">The sequence shown here is derived from an EMBL/GenBank/DDBJ whole genome shotgun (WGS) entry which is preliminary data.</text>
</comment>
<feature type="compositionally biased region" description="Basic residues" evidence="1">
    <location>
        <begin position="115"/>
        <end position="134"/>
    </location>
</feature>
<keyword evidence="3" id="KW-1185">Reference proteome</keyword>
<evidence type="ECO:0000313" key="2">
    <source>
        <dbReference type="EMBL" id="CAG8484361.1"/>
    </source>
</evidence>
<accession>A0A9N8WI99</accession>
<evidence type="ECO:0000256" key="1">
    <source>
        <dbReference type="SAM" id="MobiDB-lite"/>
    </source>
</evidence>
<evidence type="ECO:0000313" key="3">
    <source>
        <dbReference type="Proteomes" id="UP000789572"/>
    </source>
</evidence>
<proteinExistence type="predicted"/>
<organism evidence="2 3">
    <name type="scientific">Paraglomus occultum</name>
    <dbReference type="NCBI Taxonomy" id="144539"/>
    <lineage>
        <taxon>Eukaryota</taxon>
        <taxon>Fungi</taxon>
        <taxon>Fungi incertae sedis</taxon>
        <taxon>Mucoromycota</taxon>
        <taxon>Glomeromycotina</taxon>
        <taxon>Glomeromycetes</taxon>
        <taxon>Paraglomerales</taxon>
        <taxon>Paraglomeraceae</taxon>
        <taxon>Paraglomus</taxon>
    </lineage>
</organism>
<gene>
    <name evidence="2" type="ORF">POCULU_LOCUS1721</name>
</gene>
<feature type="compositionally biased region" description="Polar residues" evidence="1">
    <location>
        <begin position="89"/>
        <end position="110"/>
    </location>
</feature>
<name>A0A9N8WI99_9GLOM</name>
<protein>
    <submittedName>
        <fullName evidence="2">7423_t:CDS:1</fullName>
    </submittedName>
</protein>
<reference evidence="2" key="1">
    <citation type="submission" date="2021-06" db="EMBL/GenBank/DDBJ databases">
        <authorList>
            <person name="Kallberg Y."/>
            <person name="Tangrot J."/>
            <person name="Rosling A."/>
        </authorList>
    </citation>
    <scope>NUCLEOTIDE SEQUENCE</scope>
    <source>
        <strain evidence="2">IA702</strain>
    </source>
</reference>
<dbReference type="Proteomes" id="UP000789572">
    <property type="component" value="Unassembled WGS sequence"/>
</dbReference>
<feature type="region of interest" description="Disordered" evidence="1">
    <location>
        <begin position="67"/>
        <end position="144"/>
    </location>
</feature>